<feature type="transmembrane region" description="Helical" evidence="2">
    <location>
        <begin position="252"/>
        <end position="270"/>
    </location>
</feature>
<dbReference type="InterPro" id="IPR027417">
    <property type="entry name" value="P-loop_NTPase"/>
</dbReference>
<dbReference type="PANTHER" id="PTHR48125">
    <property type="entry name" value="LP07818P1"/>
    <property type="match status" value="1"/>
</dbReference>
<evidence type="ECO:0008006" key="5">
    <source>
        <dbReference type="Google" id="ProtNLM"/>
    </source>
</evidence>
<keyword evidence="2" id="KW-0472">Membrane</keyword>
<accession>A0A919B9N2</accession>
<evidence type="ECO:0000256" key="1">
    <source>
        <dbReference type="SAM" id="MobiDB-lite"/>
    </source>
</evidence>
<comment type="caution">
    <text evidence="3">The sequence shown here is derived from an EMBL/GenBank/DDBJ whole genome shotgun (WGS) entry which is preliminary data.</text>
</comment>
<evidence type="ECO:0000256" key="2">
    <source>
        <dbReference type="SAM" id="Phobius"/>
    </source>
</evidence>
<sequence length="831" mass="89485">MATEDTYGDAYGGGQGDRFRQGTVPRDAPPPPRRPPGPPPAAPGGAAPTESPFVAWLRAPRLSPQPGVWAYEHRPRPAQEPGRVPGRQLVGGALIAFLCGWLLWSLLWNGYLGPYWRWPLKAVIPDDWDVNTPEWYEASWVYYALVVAILATVFGRIGRWPELWRRYGTPVLRRLTAPPRRLVARFAPGLLPPAQPEQIPTDKLMLRAGSALAGAVVLWLLCWNGVLSTAWLWPLYQFMPDSWRGSIASLSYAAYTYYLLFTVVLLRVASRIGLWKEARRRWSGEPAGRPEDGAGPRARLAPAAPPADPADWPGLRAAGAHDAADRLAAEARAGLMNDVDYARLDRAWQTVQARPSRLAAFTDTVLRHGAAACAHPSGARDLPERLARHDLVTRQVRLGRAADDERNPYALRGAGCALDPAVLGTSLLAVGPPGCGKTGRLVRPVLESLCLQALAGRAAVVAVGAAGAGLAPDEAFDVVVGIGRPDSAYDLDLYGGTDDPDEAAAILAEGLVGDLAAALPGGDSRRAATALAQLLGPYRAVHGRFPPVPELRELLDGAPEAVDRLRSALAASGQDALVRELDARQRQAQRPGDAGPVLADRLALLDRPAFARFFGTDDPDRTFSLRALEHPLRVRVDLPERGHAEASRLLARLVLAQFTECATARADRSLFACLVLDDATHTVTPETVRGLARLRSANAGAVLTLRTLDDVPEALRSALLGAVGCRMAFSGVTTWDGARFAEVWGKEWVETRDVTDRQVIAHEPLTRALHVLRQVVTGRAVTTQSVTVRTVERERWSASELAHAVPAGHAVLSVTSVAGETAPPVLVDLTG</sequence>
<feature type="region of interest" description="Disordered" evidence="1">
    <location>
        <begin position="283"/>
        <end position="315"/>
    </location>
</feature>
<dbReference type="RefSeq" id="WP_190133270.1">
    <property type="nucleotide sequence ID" value="NZ_BNBD01000025.1"/>
</dbReference>
<keyword evidence="2" id="KW-1133">Transmembrane helix</keyword>
<feature type="transmembrane region" description="Helical" evidence="2">
    <location>
        <begin position="140"/>
        <end position="157"/>
    </location>
</feature>
<feature type="compositionally biased region" description="Basic and acidic residues" evidence="1">
    <location>
        <begin position="283"/>
        <end position="294"/>
    </location>
</feature>
<feature type="compositionally biased region" description="Pro residues" evidence="1">
    <location>
        <begin position="27"/>
        <end position="42"/>
    </location>
</feature>
<dbReference type="Proteomes" id="UP000638313">
    <property type="component" value="Unassembled WGS sequence"/>
</dbReference>
<dbReference type="EMBL" id="BNBD01000025">
    <property type="protein sequence ID" value="GHF73778.1"/>
    <property type="molecule type" value="Genomic_DNA"/>
</dbReference>
<feature type="transmembrane region" description="Helical" evidence="2">
    <location>
        <begin position="89"/>
        <end position="111"/>
    </location>
</feature>
<protein>
    <recommendedName>
        <fullName evidence="5">ATP/GTP binding protein</fullName>
    </recommendedName>
</protein>
<keyword evidence="2" id="KW-0812">Transmembrane</keyword>
<dbReference type="PANTHER" id="PTHR48125:SF12">
    <property type="entry name" value="AT HOOK TRANSCRIPTION FACTOR FAMILY-RELATED"/>
    <property type="match status" value="1"/>
</dbReference>
<evidence type="ECO:0000313" key="4">
    <source>
        <dbReference type="Proteomes" id="UP000638313"/>
    </source>
</evidence>
<organism evidence="3 4">
    <name type="scientific">Streptomyces mashuensis</name>
    <dbReference type="NCBI Taxonomy" id="33904"/>
    <lineage>
        <taxon>Bacteria</taxon>
        <taxon>Bacillati</taxon>
        <taxon>Actinomycetota</taxon>
        <taxon>Actinomycetes</taxon>
        <taxon>Kitasatosporales</taxon>
        <taxon>Streptomycetaceae</taxon>
        <taxon>Streptomyces</taxon>
    </lineage>
</organism>
<dbReference type="Gene3D" id="3.40.50.300">
    <property type="entry name" value="P-loop containing nucleotide triphosphate hydrolases"/>
    <property type="match status" value="1"/>
</dbReference>
<evidence type="ECO:0000313" key="3">
    <source>
        <dbReference type="EMBL" id="GHF73778.1"/>
    </source>
</evidence>
<reference evidence="3" key="2">
    <citation type="submission" date="2020-09" db="EMBL/GenBank/DDBJ databases">
        <authorList>
            <person name="Sun Q."/>
            <person name="Ohkuma M."/>
        </authorList>
    </citation>
    <scope>NUCLEOTIDE SEQUENCE</scope>
    <source>
        <strain evidence="3">JCM 4059</strain>
    </source>
</reference>
<feature type="transmembrane region" description="Helical" evidence="2">
    <location>
        <begin position="211"/>
        <end position="232"/>
    </location>
</feature>
<reference evidence="3" key="1">
    <citation type="journal article" date="2014" name="Int. J. Syst. Evol. Microbiol.">
        <title>Complete genome sequence of Corynebacterium casei LMG S-19264T (=DSM 44701T), isolated from a smear-ripened cheese.</title>
        <authorList>
            <consortium name="US DOE Joint Genome Institute (JGI-PGF)"/>
            <person name="Walter F."/>
            <person name="Albersmeier A."/>
            <person name="Kalinowski J."/>
            <person name="Ruckert C."/>
        </authorList>
    </citation>
    <scope>NUCLEOTIDE SEQUENCE</scope>
    <source>
        <strain evidence="3">JCM 4059</strain>
    </source>
</reference>
<keyword evidence="4" id="KW-1185">Reference proteome</keyword>
<gene>
    <name evidence="3" type="ORF">GCM10010218_63710</name>
</gene>
<name>A0A919B9N2_9ACTN</name>
<feature type="region of interest" description="Disordered" evidence="1">
    <location>
        <begin position="1"/>
        <end position="49"/>
    </location>
</feature>
<proteinExistence type="predicted"/>
<dbReference type="SUPFAM" id="SSF52540">
    <property type="entry name" value="P-loop containing nucleoside triphosphate hydrolases"/>
    <property type="match status" value="1"/>
</dbReference>
<dbReference type="AlphaFoldDB" id="A0A919B9N2"/>